<protein>
    <recommendedName>
        <fullName evidence="4">DUF1648 domain-containing protein</fullName>
    </recommendedName>
</protein>
<dbReference type="Proteomes" id="UP000222944">
    <property type="component" value="Unassembled WGS sequence"/>
</dbReference>
<name>A0A9X7BU99_BACTU</name>
<organism evidence="2 3">
    <name type="scientific">Bacillus thuringiensis</name>
    <dbReference type="NCBI Taxonomy" id="1428"/>
    <lineage>
        <taxon>Bacteria</taxon>
        <taxon>Bacillati</taxon>
        <taxon>Bacillota</taxon>
        <taxon>Bacilli</taxon>
        <taxon>Bacillales</taxon>
        <taxon>Bacillaceae</taxon>
        <taxon>Bacillus</taxon>
        <taxon>Bacillus cereus group</taxon>
    </lineage>
</organism>
<accession>A0A9X7BU99</accession>
<sequence length="61" mass="7505">MIIDRRRERRQIGNAWRRPRIKIKKSKSEWMWDFIGYSCFFASILFIIALWGRLPEEVPVH</sequence>
<evidence type="ECO:0000313" key="3">
    <source>
        <dbReference type="Proteomes" id="UP000222944"/>
    </source>
</evidence>
<comment type="caution">
    <text evidence="2">The sequence shown here is derived from an EMBL/GenBank/DDBJ whole genome shotgun (WGS) entry which is preliminary data.</text>
</comment>
<keyword evidence="1" id="KW-0472">Membrane</keyword>
<keyword evidence="1" id="KW-1133">Transmembrane helix</keyword>
<proteinExistence type="predicted"/>
<feature type="transmembrane region" description="Helical" evidence="1">
    <location>
        <begin position="30"/>
        <end position="51"/>
    </location>
</feature>
<feature type="non-terminal residue" evidence="2">
    <location>
        <position position="61"/>
    </location>
</feature>
<gene>
    <name evidence="2" type="ORF">CN899_29765</name>
</gene>
<reference evidence="2 3" key="1">
    <citation type="submission" date="2017-09" db="EMBL/GenBank/DDBJ databases">
        <title>Large-scale bioinformatics analysis of Bacillus genomes uncovers conserved roles of natural products in bacterial physiology.</title>
        <authorList>
            <consortium name="Agbiome Team Llc"/>
            <person name="Bleich R.M."/>
            <person name="Grubbs K.J."/>
            <person name="Santa Maria K.C."/>
            <person name="Allen S.E."/>
            <person name="Farag S."/>
            <person name="Shank E.A."/>
            <person name="Bowers A."/>
        </authorList>
    </citation>
    <scope>NUCLEOTIDE SEQUENCE [LARGE SCALE GENOMIC DNA]</scope>
    <source>
        <strain evidence="2 3">AFS058004</strain>
    </source>
</reference>
<evidence type="ECO:0000313" key="2">
    <source>
        <dbReference type="EMBL" id="PGH77380.1"/>
    </source>
</evidence>
<evidence type="ECO:0008006" key="4">
    <source>
        <dbReference type="Google" id="ProtNLM"/>
    </source>
</evidence>
<keyword evidence="1" id="KW-0812">Transmembrane</keyword>
<dbReference type="AlphaFoldDB" id="A0A9X7BU99"/>
<evidence type="ECO:0000256" key="1">
    <source>
        <dbReference type="SAM" id="Phobius"/>
    </source>
</evidence>
<dbReference type="EMBL" id="NUFN01000095">
    <property type="protein sequence ID" value="PGH77380.1"/>
    <property type="molecule type" value="Genomic_DNA"/>
</dbReference>